<sequence>MCVYQGSRAFVFYSDLTACHTG</sequence>
<gene>
    <name evidence="1" type="ORF">ACAOBT_LOCUS14103</name>
</gene>
<accession>A0A9P0PCH5</accession>
<comment type="caution">
    <text evidence="1">The sequence shown here is derived from an EMBL/GenBank/DDBJ whole genome shotgun (WGS) entry which is preliminary data.</text>
</comment>
<dbReference type="EMBL" id="CAKOFQ010006898">
    <property type="protein sequence ID" value="CAH1980640.1"/>
    <property type="molecule type" value="Genomic_DNA"/>
</dbReference>
<dbReference type="Proteomes" id="UP001152888">
    <property type="component" value="Unassembled WGS sequence"/>
</dbReference>
<reference evidence="1" key="1">
    <citation type="submission" date="2022-03" db="EMBL/GenBank/DDBJ databases">
        <authorList>
            <person name="Sayadi A."/>
        </authorList>
    </citation>
    <scope>NUCLEOTIDE SEQUENCE</scope>
</reference>
<evidence type="ECO:0000313" key="1">
    <source>
        <dbReference type="EMBL" id="CAH1980640.1"/>
    </source>
</evidence>
<protein>
    <submittedName>
        <fullName evidence="1">Uncharacterized protein</fullName>
    </submittedName>
</protein>
<dbReference type="AlphaFoldDB" id="A0A9P0PCH5"/>
<name>A0A9P0PCH5_ACAOB</name>
<organism evidence="1 2">
    <name type="scientific">Acanthoscelides obtectus</name>
    <name type="common">Bean weevil</name>
    <name type="synonym">Bruchus obtectus</name>
    <dbReference type="NCBI Taxonomy" id="200917"/>
    <lineage>
        <taxon>Eukaryota</taxon>
        <taxon>Metazoa</taxon>
        <taxon>Ecdysozoa</taxon>
        <taxon>Arthropoda</taxon>
        <taxon>Hexapoda</taxon>
        <taxon>Insecta</taxon>
        <taxon>Pterygota</taxon>
        <taxon>Neoptera</taxon>
        <taxon>Endopterygota</taxon>
        <taxon>Coleoptera</taxon>
        <taxon>Polyphaga</taxon>
        <taxon>Cucujiformia</taxon>
        <taxon>Chrysomeloidea</taxon>
        <taxon>Chrysomelidae</taxon>
        <taxon>Bruchinae</taxon>
        <taxon>Bruchini</taxon>
        <taxon>Acanthoscelides</taxon>
    </lineage>
</organism>
<keyword evidence="2" id="KW-1185">Reference proteome</keyword>
<proteinExistence type="predicted"/>
<evidence type="ECO:0000313" key="2">
    <source>
        <dbReference type="Proteomes" id="UP001152888"/>
    </source>
</evidence>